<evidence type="ECO:0000313" key="1">
    <source>
        <dbReference type="EMBL" id="AOC96486.1"/>
    </source>
</evidence>
<evidence type="ECO:0000313" key="2">
    <source>
        <dbReference type="Proteomes" id="UP000093276"/>
    </source>
</evidence>
<dbReference type="Proteomes" id="UP000093276">
    <property type="component" value="Chromosome"/>
</dbReference>
<gene>
    <name evidence="1" type="ORF">BB050_03397</name>
</gene>
<organism evidence="1 2">
    <name type="scientific">Flavobacterium anhuiense</name>
    <dbReference type="NCBI Taxonomy" id="459526"/>
    <lineage>
        <taxon>Bacteria</taxon>
        <taxon>Pseudomonadati</taxon>
        <taxon>Bacteroidota</taxon>
        <taxon>Flavobacteriia</taxon>
        <taxon>Flavobacteriales</taxon>
        <taxon>Flavobacteriaceae</taxon>
        <taxon>Flavobacterium</taxon>
    </lineage>
</organism>
<dbReference type="EMBL" id="CP016907">
    <property type="protein sequence ID" value="AOC96486.1"/>
    <property type="molecule type" value="Genomic_DNA"/>
</dbReference>
<accession>A0AAC9GKQ4</accession>
<reference evidence="1 2" key="1">
    <citation type="submission" date="2016-08" db="EMBL/GenBank/DDBJ databases">
        <title>Complete genome sequence of Flavobacterium johnsoniae strain GSE09, a volatile-producing biocontrol agent isolated from cucumber (Cucumis sativus).</title>
        <authorList>
            <person name="Jeong J.-J."/>
            <person name="Oh J.Y."/>
            <person name="Jim Y.J."/>
            <person name="Sang M.K."/>
            <person name="Kim K.D."/>
        </authorList>
    </citation>
    <scope>NUCLEOTIDE SEQUENCE [LARGE SCALE GENOMIC DNA]</scope>
    <source>
        <strain evidence="1 2">GSE09</strain>
    </source>
</reference>
<name>A0AAC9GKQ4_9FLAO</name>
<dbReference type="KEGG" id="fjg:BB050_03397"/>
<dbReference type="GeneID" id="301552803"/>
<dbReference type="RefSeq" id="WP_066034375.1">
    <property type="nucleotide sequence ID" value="NZ_CP016907.1"/>
</dbReference>
<dbReference type="AlphaFoldDB" id="A0AAC9GKQ4"/>
<evidence type="ECO:0008006" key="3">
    <source>
        <dbReference type="Google" id="ProtNLM"/>
    </source>
</evidence>
<dbReference type="PROSITE" id="PS51257">
    <property type="entry name" value="PROKAR_LIPOPROTEIN"/>
    <property type="match status" value="1"/>
</dbReference>
<protein>
    <recommendedName>
        <fullName evidence="3">Lipoprotein</fullName>
    </recommendedName>
</protein>
<sequence>MKKFFCHILVVLILCSCGHYINNRNKNIDIFFRDWNIAISNSIVLQQESVSDEHQKFLYKNRLEAFKAQIRVTNDNQLNKNEIRYKFIKQYFTEFGQNTFYIIEANESGERRNIISYVVFPDSISKIIKYKYENAKWEKIKEKEIGKKFEFDKNKYVTKFGEGKNENDVIVTHVENKRIISSDYFLLLTMKEIDILGSVSD</sequence>
<proteinExistence type="predicted"/>